<dbReference type="CDD" id="cd00081">
    <property type="entry name" value="Hint"/>
    <property type="match status" value="1"/>
</dbReference>
<dbReference type="PROSITE" id="PS00018">
    <property type="entry name" value="EF_HAND_1"/>
    <property type="match status" value="1"/>
</dbReference>
<dbReference type="InterPro" id="IPR018511">
    <property type="entry name" value="Hemolysin-typ_Ca-bd_CS"/>
</dbReference>
<feature type="compositionally biased region" description="Gly residues" evidence="1">
    <location>
        <begin position="1160"/>
        <end position="1176"/>
    </location>
</feature>
<feature type="region of interest" description="Disordered" evidence="1">
    <location>
        <begin position="1157"/>
        <end position="1180"/>
    </location>
</feature>
<dbReference type="PANTHER" id="PTHR38340">
    <property type="entry name" value="S-LAYER PROTEIN"/>
    <property type="match status" value="1"/>
</dbReference>
<dbReference type="RefSeq" id="WP_218446216.1">
    <property type="nucleotide sequence ID" value="NZ_JAGSPA010000003.1"/>
</dbReference>
<dbReference type="Pfam" id="PF05345">
    <property type="entry name" value="He_PIG"/>
    <property type="match status" value="1"/>
</dbReference>
<evidence type="ECO:0000313" key="3">
    <source>
        <dbReference type="EMBL" id="MBV7257405.1"/>
    </source>
</evidence>
<feature type="compositionally biased region" description="Low complexity" evidence="1">
    <location>
        <begin position="2441"/>
        <end position="2451"/>
    </location>
</feature>
<feature type="domain" description="Cadherin" evidence="2">
    <location>
        <begin position="3615"/>
        <end position="3733"/>
    </location>
</feature>
<proteinExistence type="predicted"/>
<dbReference type="InterPro" id="IPR001343">
    <property type="entry name" value="Hemolysn_Ca-bd"/>
</dbReference>
<feature type="region of interest" description="Disordered" evidence="1">
    <location>
        <begin position="287"/>
        <end position="306"/>
    </location>
</feature>
<evidence type="ECO:0000313" key="4">
    <source>
        <dbReference type="Proteomes" id="UP000722336"/>
    </source>
</evidence>
<dbReference type="PROSITE" id="PS00330">
    <property type="entry name" value="HEMOLYSIN_CALCIUM"/>
    <property type="match status" value="15"/>
</dbReference>
<dbReference type="PROSITE" id="PS50268">
    <property type="entry name" value="CADHERIN_2"/>
    <property type="match status" value="3"/>
</dbReference>
<keyword evidence="4" id="KW-1185">Reference proteome</keyword>
<dbReference type="InterPro" id="IPR002126">
    <property type="entry name" value="Cadherin-like_dom"/>
</dbReference>
<dbReference type="SMART" id="SM00736">
    <property type="entry name" value="CADG"/>
    <property type="match status" value="2"/>
</dbReference>
<dbReference type="PANTHER" id="PTHR38340:SF1">
    <property type="entry name" value="S-LAYER PROTEIN"/>
    <property type="match status" value="1"/>
</dbReference>
<dbReference type="InterPro" id="IPR018247">
    <property type="entry name" value="EF_Hand_1_Ca_BS"/>
</dbReference>
<organism evidence="3 4">
    <name type="scientific">Pacificimonas pallii</name>
    <dbReference type="NCBI Taxonomy" id="2827236"/>
    <lineage>
        <taxon>Bacteria</taxon>
        <taxon>Pseudomonadati</taxon>
        <taxon>Pseudomonadota</taxon>
        <taxon>Alphaproteobacteria</taxon>
        <taxon>Sphingomonadales</taxon>
        <taxon>Sphingosinicellaceae</taxon>
        <taxon>Pacificimonas</taxon>
    </lineage>
</organism>
<dbReference type="EMBL" id="JAGSPA010000003">
    <property type="protein sequence ID" value="MBV7257405.1"/>
    <property type="molecule type" value="Genomic_DNA"/>
</dbReference>
<sequence>MMPLTHVSFQEMSDLLRNAAAKSVSTQQFSAIFNVLESQGYYMKVAPNFGVGINLSTDVFSIGGSLTFDDRAVNASGSFLIGGRGRAVVGSLDQFEGFDSDELVVVMEESVKGLSIQLSAEQNNQNQIKSGLLSISLTWPFTNAGVRYGFNIQMYSKQSFVEDFAITQLSNWIDNHYSEISAEFNASKDDIVSDIVGGEGPNWQAAAMFSLYKRFGIKNFDQLPAVGLDRNPFTGANGVFDFGQDFSLETGTVNGDKVVNISTRFESRVIDGDKRFVTETTTQYWSPEVSPEGRIRPSGRPVSTENPQILDKHYEVNYVKDQFGNIEPGSVLFNGELVSKPGRTAEEDLKAARTTQQTMIENHCFGKDTKIGMADGSKKSIIDVCVGDKVIAFDLNNEKFCEEVVLETHRVVSNHSVVLFGKTITSLGHKFLCCDNKYYELSEIIERNLSIKNYDGSIMPVTSKDVFIRHEQIELFNLTVGRLNNFIANNLLAHNTSLVTFFDPDDSLIEASISNDGTFFARLRNAAGNENYLAGQKGDDGNTELVEKVEVVDFPNHGEARIIRRWDEFEEGGEPIGEPSLDFDFSRSLISGEQIGSLFGGILGRHLVSDPLGSVASSTVLGAVMGNLGEAAQAYFLRLPVDGEGLPIQFDDALDVAFTDFGIDLASSGAGAVSAFLTGELLASLGIDGAVGSVLQQSASTSVATISNNLLRAGTINVDTGVKFKWNDGLDGAVGNAFGSFLGTFAASQIVAFDTIGGQLGSSIGASIGSAVAGKLLGDALAGLGTALAGPAGAAIGAFVGFLLGGLIGSVFGGTPRSGGDVSWDSASGMFVAENFWARKGGSIEAAANINKTVADTYNSVLSFVGGRLSNFDEIDFGGYGLRKDKWVWWKDSSRSKNAIAFRSTDFAEVTNVGVHHGISKMEISGGDTFLKRALYNGIELVSRENFVIEGLYSDLLVGKRFSEYFQNQKIVNAIIASSPDSAFSAEWAITFVRASELGILERHKADWFGGYSDFLAREDAVSSNVKFYFETDYASGKLSRVISDDTDFVFFDTIFAASTDIIDGSTGADRIKFSGNFLEGQSGDLNSGVLVNGGIHDTADHKINVAATVVAGSGDDVVMLSDRGDNALGGAGNDTLYGGRLDDWLLGGDGDDTLVSGSQSGGLGGDGNYLDGGDGNDTLTSREGSDWLEGGAGNDVLIGAGGDDILSGGGGDDTVSGGAGDDQYIYRAGGDSDIFEDDGVSYGTGQGQIARIDTAQRIADLTAGLIVKDWIGDTPYVERTRAISGRSGSAGHAAGGRDALVLGAGIRLENIAFQRNGEDMLVLVVDDQGVPLPGQVVRMVDWMDPFKRIEILRLADGTELEIGNFASFTRGTQGDDVIVGTSYSDFVHGGSGNDVIYTLGGDDVGIGGAGDDFISAGTGRDIVLGADSDDHVMGGADADVVTGGRGNDRVFGQSGDDIVAGEAGNDLVVGGSGDDIFRFSRGHGHDIVFDAFTNDWINVWQLGEFQNGHYTEADSLVIRTREGALVFDGSNWLLNAEYDWENGILRRHMTGESADSGNDTLEFDIGIDVADIQMMTADSDLILGIGESNAESGGFASLVDSITLKDWQLDWGTAGKPIEQFSFFNTGLLDTGSIGIWGGGGTDGDDTIVGGGDGDWLTGNAGDDFIEGLYGDDILNGNGGQDILDGGTGDDVLFGGAGDDVLRAGQGDDILIGGSGNDTVDYSHLATYATYVNIYLDHEEFNTEDAAGDTYESIENITGSRRKDRIYANDGDNVIEGGAFSDTLWGGGGDDTYVYGEGTFHADTIHEGEFAVDGTGVATLTGGDGGLDTIELDRISDISELNPRWQNGNDLQLRITGNLNSIIIKDQRLGGASAVELLQFQDGLTIDLAHVFYLYGGGLIGGAENDLIVGSPHDNVIEGHDGNDALGGASGDDSLYGGAGDDSLEGNIGADHLDGGAHTVRDPAVEGQNVQLGDTIRYVVSDAAVTVDLAAGTGSGGHAQGDTIVNVENIVGSAGYGDTLSGDANDNWLKGLAGDDTLDGRGGDDVLYGGDGNDVLTGGAGIDAIYGGDGDDALTGGDGNDQLYGDAGADTLDGGDGDDTLAGGEGDDILTAGSGNDALQAYAGSDTLSGGDGNDVYLLGGNGNHTITAGAGYDDVSLTESRAEDLTFEVVAGDLKISDTLTGMQATIVGWASGTHGVRSITASNAGLSKFDLETALQAGGVLGWEDLESVWQSAGIFSSRAVYEGTSGVDTLAGDPNYFGGATFEDKAGNDLVTGTDFDDTFLSGAGDDHLNGGEGNDTFISELTAGFDYFDGGAGFDEIVIKDGDNALGIRTLTSIERIRAETSSILHFRNGSSVNIDLSNTELVGIERLELSSLQDSLIGSVGDDHILAGAGVDIVDGGTGNDRISGGAGSDTLSGGAGTDQLDLSTEAGDWTVDLTAGTATNGTDTDTIDGFEDVTGSDGNDHITGNDLANRIAGGAGDDELFGGAGDDVLVSSEGVDSFDGGAGNDTIDHGHATSSIIVDLDAGTFKSGLTATQSVASIENVIGGSASDTFFGDDTNNRFTGLSGNDTIIGRGGADTAVYFGISSDYNVQAGTNGNYTVQDINAADGDEGQDSLSGIRYLAFADQIIDLNPDNVAPRIVTEVPDLAADEDGTFSFTVPADAFADDNGDDFQISATLANGDAISTTGWLNYDEATRTFSGIPGDAHVGTLSIAISARDSEFITTQIFELEVRNVNDAPTAVIFAGSVDENAPAGTVVGNAVAVDDDLNDTHRYLLIDPSGLFQIDGATGAVTVAAGAEVDFEDDQAHDVTIAATDASGASVEQTFVISVNDINEAPSDIEFTGSSSIDENETGALLGYLGVIDDDSINVANGQHLVTISDDRFEISGSQLRLKSGIALDYEAGDTSITLTITATDQNGAGLAYQKDFVFAVNDLVDVVNGTSSRDILNGASGADEINGFDGNDHLYGHGGADILQGGAGLDRLYGGSGADYLYGQADNDHLYGEDGDDYVYGGSGNDYVNGEFGHDHVYGGAGDDDLHGQRGNDYLDGGDGADVVSGGDGDDTLLGAAGNDRLYGDGGDDVISGGAGNDVIYGGTGQDHIDGGSGDDILTYYTATSGVTVDLELGTGSRGQASGDTITSIEQLFGTTHDDVLYGSSRNERLEGYGGNDILYGRAGDDILRGREGDDTLYGGDGADKLYGNEGNDTLYGEADGDELYGGDGNDTLNGGAGGDKLYGEAGDDILNAGDAGDNLYGGAGNDILTGGNGDDNYHFDRMSGEDIVHNYDADGGQDQLSFGPTVTKDHLWFEKSGRDVIVSVLGTTTKVTVKDWYDINGNPSASFVIEQIVGGDSVTNDIDVEGLIATMAAHSSGPPPGATEIPAAIQAQVDGHWYGNAAPVVTGLASVRNFTEDSGPVSQSFTVSDDFTALASLQVVDITSSNEALLSSSLITVSGTGATRTLTFAPNANASGSAIIRFAVDDGGLKTLQEFTVNFAAVADAPTLALAQANGSVDSGNEGMPIGLDIAAALTDTSETLEIEISGVPASGVLNKGSRQESGNWLLSAGDLAGLTITPAVNGAGQDLNLTVTARSYDGGDTAETVDSIAIAVNGAPTANTFNFNVDENVALGTMVGTVYASDPDPAAHRDGDIRYRFANGTLTSDDGLFTIGIDSGAIKVAAGVDYEALSGVGHQVSYQYIASDRNGNPGHLSDEGTVAIAINDVNEAPVLNPAYDAILNTIDEDATETAGRLMKEMLSAAAITDPEGNGLESIALVAVDGSKGIWQYRLASNGGWVDVGSVSETNALLLGEEDRLRLKPKANFNGTISQAITFKAWDESSGVAGTKADASQDGGASAFSVETDTARIKIVAVNDAPIITGSYNLPTISEDPSTNVGHSITDMVRNGRTSDPDGAAPISVAIIGASSSDGQWQYSVNSGTSWNSLANASSNNARLLAGTSSRVRFVPNANFNGVPSPITMRAWDMSVGVNGGTYAITQTGGTTAFSSATSTSTITVSPTGDNPDRPTTSKLVRSSFVEGEARHLVTLTSIDVDGPTPALEVSGQYAAHFEIRPGNQLWSKSNIRYEDFADTTPTVSVIARDGTNRTSAAWNGTFTIIDRNEAPTASFSLAQPKVVEQASSTIKVGTVNISDPDPSTAANGQHKIGFYYNGVVNNHSQDGRFRVVGNDIYVLGNIDYENSGPNNQYQYVLHIRDRNGGAGYLEDTVNITIPVGDLPFAPTFVQAPSSPNGTMTLTADVWTHVTYFRLEDDDGDDLAPIFEVQTAPGSQGLKGTYQIKALSAGLFSLQIKSITGGVSGEDTVTIEAKDVVGATGPKRAINVAWVANTPGGLPSYPVALDLDGEGIELISLADSNTKVDMNGDGKKDVTGWIGPDDGWLVLDRDGDGKIAASEISFINDTPGATSDLEGLAIYDTNGNGLLDSRDERFSEFQVWQDRNSNGRSTRRELMSLAEAGIEAIELKPKPTGQIVPGATDNVITGTSRFFRQDGSVGEVGDVALMYIDRATRRRRSTGDARPRAVDAALLTTIIVDIENDGVSNVRVRNGPNFDQDGDGDAGRVGWIGASDGFLVRDGNGNGVVDGADELRIGANGDSGFAALRTFDADANGLIDQNDAVFSSLKVWRDLDQNGVSSQDEIFSLADIGIDHLSLETLEGRRKLRRVNNTETRSGEAYRGDGSSIALAEIALGISSEEAVDNDAILPQLANILEYQGGQDRDPRAQSLARRESLAIGGGRAGTGESGAAGPTGFENALDQSLDDAGRSQTAVGRDISQLVQAMSSFGSASDHMAESRLSPLVDTNGFRSEMFKTLSRV</sequence>
<feature type="region of interest" description="Disordered" evidence="1">
    <location>
        <begin position="4744"/>
        <end position="4763"/>
    </location>
</feature>
<dbReference type="InterPro" id="IPR030934">
    <property type="entry name" value="Intein_C"/>
</dbReference>
<dbReference type="PROSITE" id="PS50818">
    <property type="entry name" value="INTEIN_C_TER"/>
    <property type="match status" value="1"/>
</dbReference>
<name>A0ABS6SG55_9SPHN</name>
<dbReference type="CDD" id="cd11304">
    <property type="entry name" value="Cadherin_repeat"/>
    <property type="match status" value="2"/>
</dbReference>
<evidence type="ECO:0000259" key="2">
    <source>
        <dbReference type="PROSITE" id="PS50268"/>
    </source>
</evidence>
<comment type="caution">
    <text evidence="3">The sequence shown here is derived from an EMBL/GenBank/DDBJ whole genome shotgun (WGS) entry which is preliminary data.</text>
</comment>
<dbReference type="Proteomes" id="UP000722336">
    <property type="component" value="Unassembled WGS sequence"/>
</dbReference>
<evidence type="ECO:0000256" key="1">
    <source>
        <dbReference type="SAM" id="MobiDB-lite"/>
    </source>
</evidence>
<feature type="region of interest" description="Disordered" evidence="1">
    <location>
        <begin position="2408"/>
        <end position="2428"/>
    </location>
</feature>
<dbReference type="InterPro" id="IPR050557">
    <property type="entry name" value="RTX_toxin/Mannuronan_C5-epim"/>
</dbReference>
<dbReference type="Pfam" id="PF00028">
    <property type="entry name" value="Cadherin"/>
    <property type="match status" value="2"/>
</dbReference>
<dbReference type="SMART" id="SM00112">
    <property type="entry name" value="CA"/>
    <property type="match status" value="3"/>
</dbReference>
<reference evidence="3 4" key="1">
    <citation type="submission" date="2021-04" db="EMBL/GenBank/DDBJ databases">
        <authorList>
            <person name="Pira H."/>
            <person name="Risdian C."/>
            <person name="Wink J."/>
        </authorList>
    </citation>
    <scope>NUCLEOTIDE SEQUENCE [LARGE SCALE GENOMIC DNA]</scope>
    <source>
        <strain evidence="3 4">WHA3</strain>
    </source>
</reference>
<gene>
    <name evidence="3" type="ORF">KCG44_11475</name>
</gene>
<feature type="compositionally biased region" description="Gly residues" evidence="1">
    <location>
        <begin position="4745"/>
        <end position="4756"/>
    </location>
</feature>
<feature type="region of interest" description="Disordered" evidence="1">
    <location>
        <begin position="2441"/>
        <end position="2468"/>
    </location>
</feature>
<feature type="domain" description="Cadherin" evidence="2">
    <location>
        <begin position="4132"/>
        <end position="4238"/>
    </location>
</feature>
<accession>A0ABS6SG55</accession>
<dbReference type="InterPro" id="IPR006644">
    <property type="entry name" value="Cadg"/>
</dbReference>
<dbReference type="Pfam" id="PF00353">
    <property type="entry name" value="HemolysinCabind"/>
    <property type="match status" value="24"/>
</dbReference>
<protein>
    <submittedName>
        <fullName evidence="3">Cadherin domain-containing protein</fullName>
    </submittedName>
</protein>
<feature type="domain" description="Cadherin" evidence="2">
    <location>
        <begin position="2744"/>
        <end position="2843"/>
    </location>
</feature>